<keyword evidence="1" id="KW-0472">Membrane</keyword>
<feature type="transmembrane region" description="Helical" evidence="1">
    <location>
        <begin position="37"/>
        <end position="59"/>
    </location>
</feature>
<dbReference type="Proteomes" id="UP000772434">
    <property type="component" value="Unassembled WGS sequence"/>
</dbReference>
<feature type="transmembrane region" description="Helical" evidence="1">
    <location>
        <begin position="12"/>
        <end position="28"/>
    </location>
</feature>
<evidence type="ECO:0000256" key="1">
    <source>
        <dbReference type="SAM" id="Phobius"/>
    </source>
</evidence>
<keyword evidence="1" id="KW-0812">Transmembrane</keyword>
<proteinExistence type="predicted"/>
<name>A0A9P5PSZ2_9AGAR</name>
<feature type="transmembrane region" description="Helical" evidence="1">
    <location>
        <begin position="128"/>
        <end position="147"/>
    </location>
</feature>
<keyword evidence="3" id="KW-1185">Reference proteome</keyword>
<feature type="transmembrane region" description="Helical" evidence="1">
    <location>
        <begin position="79"/>
        <end position="101"/>
    </location>
</feature>
<feature type="transmembrane region" description="Helical" evidence="1">
    <location>
        <begin position="246"/>
        <end position="266"/>
    </location>
</feature>
<evidence type="ECO:0000313" key="2">
    <source>
        <dbReference type="EMBL" id="KAF9068818.1"/>
    </source>
</evidence>
<accession>A0A9P5PSZ2</accession>
<feature type="transmembrane region" description="Helical" evidence="1">
    <location>
        <begin position="159"/>
        <end position="185"/>
    </location>
</feature>
<gene>
    <name evidence="2" type="ORF">BDP27DRAFT_1421634</name>
</gene>
<keyword evidence="1" id="KW-1133">Transmembrane helix</keyword>
<sequence length="409" mass="45169">MSTLLPVALELLLYGIFLSVFGLSIYVFRRKFMPGKLYIMPIVLFFLLTTCSVALDLLAKRNALFDYIRSLPIGVDNQLLLGHSEMFIVELGVGLTAIFFITRKDTQSALDDLILMYRCYCLWNGRKIVMLLPALCIFANLARGLLLQSGAQSRGEDSIFFAIYVFAEITVGLILTVLLASRLWWLNRQTEKLLGKSSGSTLGNLVKIFLESGLLLPTFLGVALALNIATSPFSEDLVDKALTGSQILSICALTQVAAIASTLILVRIGLGVDVQPSEGPRYTYMDNASAKSLALDLERGIMNVDVSSPMTVHPFSLKYESVPSGSVTSKPADRRDTIWSFSLKHRRPSFPEPGHIIGRLIRPFYIPSETQNQTPSGVADAHPISNNHESLEFESELPRYEALNELALT</sequence>
<dbReference type="AlphaFoldDB" id="A0A9P5PSZ2"/>
<dbReference type="OrthoDB" id="3341077at2759"/>
<organism evidence="2 3">
    <name type="scientific">Rhodocollybia butyracea</name>
    <dbReference type="NCBI Taxonomy" id="206335"/>
    <lineage>
        <taxon>Eukaryota</taxon>
        <taxon>Fungi</taxon>
        <taxon>Dikarya</taxon>
        <taxon>Basidiomycota</taxon>
        <taxon>Agaricomycotina</taxon>
        <taxon>Agaricomycetes</taxon>
        <taxon>Agaricomycetidae</taxon>
        <taxon>Agaricales</taxon>
        <taxon>Marasmiineae</taxon>
        <taxon>Omphalotaceae</taxon>
        <taxon>Rhodocollybia</taxon>
    </lineage>
</organism>
<dbReference type="EMBL" id="JADNRY010000057">
    <property type="protein sequence ID" value="KAF9068818.1"/>
    <property type="molecule type" value="Genomic_DNA"/>
</dbReference>
<evidence type="ECO:0000313" key="3">
    <source>
        <dbReference type="Proteomes" id="UP000772434"/>
    </source>
</evidence>
<comment type="caution">
    <text evidence="2">The sequence shown here is derived from an EMBL/GenBank/DDBJ whole genome shotgun (WGS) entry which is preliminary data.</text>
</comment>
<reference evidence="2" key="1">
    <citation type="submission" date="2020-11" db="EMBL/GenBank/DDBJ databases">
        <authorList>
            <consortium name="DOE Joint Genome Institute"/>
            <person name="Ahrendt S."/>
            <person name="Riley R."/>
            <person name="Andreopoulos W."/>
            <person name="Labutti K."/>
            <person name="Pangilinan J."/>
            <person name="Ruiz-Duenas F.J."/>
            <person name="Barrasa J.M."/>
            <person name="Sanchez-Garcia M."/>
            <person name="Camarero S."/>
            <person name="Miyauchi S."/>
            <person name="Serrano A."/>
            <person name="Linde D."/>
            <person name="Babiker R."/>
            <person name="Drula E."/>
            <person name="Ayuso-Fernandez I."/>
            <person name="Pacheco R."/>
            <person name="Padilla G."/>
            <person name="Ferreira P."/>
            <person name="Barriuso J."/>
            <person name="Kellner H."/>
            <person name="Castanera R."/>
            <person name="Alfaro M."/>
            <person name="Ramirez L."/>
            <person name="Pisabarro A.G."/>
            <person name="Kuo A."/>
            <person name="Tritt A."/>
            <person name="Lipzen A."/>
            <person name="He G."/>
            <person name="Yan M."/>
            <person name="Ng V."/>
            <person name="Cullen D."/>
            <person name="Martin F."/>
            <person name="Rosso M.-N."/>
            <person name="Henrissat B."/>
            <person name="Hibbett D."/>
            <person name="Martinez A.T."/>
            <person name="Grigoriev I.V."/>
        </authorList>
    </citation>
    <scope>NUCLEOTIDE SEQUENCE</scope>
    <source>
        <strain evidence="2">AH 40177</strain>
    </source>
</reference>
<protein>
    <submittedName>
        <fullName evidence="2">Uncharacterized protein</fullName>
    </submittedName>
</protein>
<feature type="transmembrane region" description="Helical" evidence="1">
    <location>
        <begin position="205"/>
        <end position="226"/>
    </location>
</feature>